<gene>
    <name evidence="1" type="ORF">EH240_29365</name>
</gene>
<dbReference type="AlphaFoldDB" id="A0A3P3F4K1"/>
<name>A0A3P3F4K1_9HYPH</name>
<dbReference type="Proteomes" id="UP000273786">
    <property type="component" value="Unassembled WGS sequence"/>
</dbReference>
<reference evidence="1 2" key="1">
    <citation type="submission" date="2018-11" db="EMBL/GenBank/DDBJ databases">
        <title>the genome of Mesorhizobium tamadayense DSM 28320.</title>
        <authorList>
            <person name="Gao J."/>
        </authorList>
    </citation>
    <scope>NUCLEOTIDE SEQUENCE [LARGE SCALE GENOMIC DNA]</scope>
    <source>
        <strain evidence="1 2">DSM 28320</strain>
    </source>
</reference>
<dbReference type="EMBL" id="RQXT01000050">
    <property type="protein sequence ID" value="RRH93531.1"/>
    <property type="molecule type" value="Genomic_DNA"/>
</dbReference>
<accession>A0A3P3F4K1</accession>
<dbReference type="Gene3D" id="1.10.1220.10">
    <property type="entry name" value="Met repressor-like"/>
    <property type="match status" value="1"/>
</dbReference>
<protein>
    <submittedName>
        <fullName evidence="1">Uncharacterized protein</fullName>
    </submittedName>
</protein>
<keyword evidence="2" id="KW-1185">Reference proteome</keyword>
<dbReference type="OrthoDB" id="2389872at2"/>
<proteinExistence type="predicted"/>
<comment type="caution">
    <text evidence="1">The sequence shown here is derived from an EMBL/GenBank/DDBJ whole genome shotgun (WGS) entry which is preliminary data.</text>
</comment>
<sequence length="61" mass="6717">MYGRGTEARIRIIVETAIRSEGRIKLGSLLSHIARCAGVTNEDVEVLELILAEHRAALRTS</sequence>
<evidence type="ECO:0000313" key="1">
    <source>
        <dbReference type="EMBL" id="RRH93531.1"/>
    </source>
</evidence>
<evidence type="ECO:0000313" key="2">
    <source>
        <dbReference type="Proteomes" id="UP000273786"/>
    </source>
</evidence>
<organism evidence="1 2">
    <name type="scientific">Mesorhizobium tamadayense</name>
    <dbReference type="NCBI Taxonomy" id="425306"/>
    <lineage>
        <taxon>Bacteria</taxon>
        <taxon>Pseudomonadati</taxon>
        <taxon>Pseudomonadota</taxon>
        <taxon>Alphaproteobacteria</taxon>
        <taxon>Hyphomicrobiales</taxon>
        <taxon>Phyllobacteriaceae</taxon>
        <taxon>Mesorhizobium</taxon>
    </lineage>
</organism>
<dbReference type="GO" id="GO:0006355">
    <property type="term" value="P:regulation of DNA-templated transcription"/>
    <property type="evidence" value="ECO:0007669"/>
    <property type="project" value="InterPro"/>
</dbReference>
<dbReference type="InterPro" id="IPR013321">
    <property type="entry name" value="Arc_rbn_hlx_hlx"/>
</dbReference>